<protein>
    <submittedName>
        <fullName evidence="2">Uncharacterized protein</fullName>
    </submittedName>
</protein>
<evidence type="ECO:0000313" key="2">
    <source>
        <dbReference type="EMBL" id="GBN64921.1"/>
    </source>
</evidence>
<keyword evidence="3" id="KW-1185">Reference proteome</keyword>
<dbReference type="EMBL" id="BGPR01014368">
    <property type="protein sequence ID" value="GBN64921.1"/>
    <property type="molecule type" value="Genomic_DNA"/>
</dbReference>
<reference evidence="2 3" key="1">
    <citation type="journal article" date="2019" name="Sci. Rep.">
        <title>Orb-weaving spider Araneus ventricosus genome elucidates the spidroin gene catalogue.</title>
        <authorList>
            <person name="Kono N."/>
            <person name="Nakamura H."/>
            <person name="Ohtoshi R."/>
            <person name="Moran D.A.P."/>
            <person name="Shinohara A."/>
            <person name="Yoshida Y."/>
            <person name="Fujiwara M."/>
            <person name="Mori M."/>
            <person name="Tomita M."/>
            <person name="Arakawa K."/>
        </authorList>
    </citation>
    <scope>NUCLEOTIDE SEQUENCE [LARGE SCALE GENOMIC DNA]</scope>
</reference>
<evidence type="ECO:0000313" key="3">
    <source>
        <dbReference type="Proteomes" id="UP000499080"/>
    </source>
</evidence>
<gene>
    <name evidence="2" type="ORF">AVEN_51851_1</name>
</gene>
<dbReference type="Proteomes" id="UP000499080">
    <property type="component" value="Unassembled WGS sequence"/>
</dbReference>
<accession>A0A4Y2QNM7</accession>
<evidence type="ECO:0000256" key="1">
    <source>
        <dbReference type="SAM" id="MobiDB-lite"/>
    </source>
</evidence>
<comment type="caution">
    <text evidence="2">The sequence shown here is derived from an EMBL/GenBank/DDBJ whole genome shotgun (WGS) entry which is preliminary data.</text>
</comment>
<dbReference type="AlphaFoldDB" id="A0A4Y2QNM7"/>
<proteinExistence type="predicted"/>
<name>A0A4Y2QNM7_ARAVE</name>
<feature type="region of interest" description="Disordered" evidence="1">
    <location>
        <begin position="1"/>
        <end position="21"/>
    </location>
</feature>
<sequence length="114" mass="12848">MTRTTPELAPPSPNCRATPTGGRLATTYDLACNRPHTRRIFSGIGFRTCDPPNTSWRSETLTENFKLYCFENFLTTSRRVKLGGREQINSMAPGAIYIRYATVLQHPVFAYVSD</sequence>
<organism evidence="2 3">
    <name type="scientific">Araneus ventricosus</name>
    <name type="common">Orbweaver spider</name>
    <name type="synonym">Epeira ventricosa</name>
    <dbReference type="NCBI Taxonomy" id="182803"/>
    <lineage>
        <taxon>Eukaryota</taxon>
        <taxon>Metazoa</taxon>
        <taxon>Ecdysozoa</taxon>
        <taxon>Arthropoda</taxon>
        <taxon>Chelicerata</taxon>
        <taxon>Arachnida</taxon>
        <taxon>Araneae</taxon>
        <taxon>Araneomorphae</taxon>
        <taxon>Entelegynae</taxon>
        <taxon>Araneoidea</taxon>
        <taxon>Araneidae</taxon>
        <taxon>Araneus</taxon>
    </lineage>
</organism>